<sequence>MDNKQIDNRQPAYNQEIPEDRMIKRQKPDDIRGKTDHRQINKQTSDKKQIKNSPTNADKQERAKDRIIKKQKSDDIQRRRLQTNQRQKTDFGQKIDKKQTDKMHNLWTRDRR</sequence>
<dbReference type="EMBL" id="JALNTZ010000002">
    <property type="protein sequence ID" value="KAJ3663425.1"/>
    <property type="molecule type" value="Genomic_DNA"/>
</dbReference>
<reference evidence="2" key="1">
    <citation type="journal article" date="2023" name="G3 (Bethesda)">
        <title>Whole genome assemblies of Zophobas morio and Tenebrio molitor.</title>
        <authorList>
            <person name="Kaur S."/>
            <person name="Stinson S.A."/>
            <person name="diCenzo G.C."/>
        </authorList>
    </citation>
    <scope>NUCLEOTIDE SEQUENCE</scope>
    <source>
        <strain evidence="2">QUZm001</strain>
    </source>
</reference>
<proteinExistence type="predicted"/>
<evidence type="ECO:0000313" key="2">
    <source>
        <dbReference type="EMBL" id="KAJ3663425.1"/>
    </source>
</evidence>
<feature type="region of interest" description="Disordered" evidence="1">
    <location>
        <begin position="1"/>
        <end position="112"/>
    </location>
</feature>
<comment type="caution">
    <text evidence="2">The sequence shown here is derived from an EMBL/GenBank/DDBJ whole genome shotgun (WGS) entry which is preliminary data.</text>
</comment>
<organism evidence="2 3">
    <name type="scientific">Zophobas morio</name>
    <dbReference type="NCBI Taxonomy" id="2755281"/>
    <lineage>
        <taxon>Eukaryota</taxon>
        <taxon>Metazoa</taxon>
        <taxon>Ecdysozoa</taxon>
        <taxon>Arthropoda</taxon>
        <taxon>Hexapoda</taxon>
        <taxon>Insecta</taxon>
        <taxon>Pterygota</taxon>
        <taxon>Neoptera</taxon>
        <taxon>Endopterygota</taxon>
        <taxon>Coleoptera</taxon>
        <taxon>Polyphaga</taxon>
        <taxon>Cucujiformia</taxon>
        <taxon>Tenebrionidae</taxon>
        <taxon>Zophobas</taxon>
    </lineage>
</organism>
<protein>
    <submittedName>
        <fullName evidence="2">Uncharacterized protein</fullName>
    </submittedName>
</protein>
<evidence type="ECO:0000256" key="1">
    <source>
        <dbReference type="SAM" id="MobiDB-lite"/>
    </source>
</evidence>
<evidence type="ECO:0000313" key="3">
    <source>
        <dbReference type="Proteomes" id="UP001168821"/>
    </source>
</evidence>
<gene>
    <name evidence="2" type="ORF">Zmor_007688</name>
</gene>
<dbReference type="AlphaFoldDB" id="A0AA38MMA4"/>
<keyword evidence="3" id="KW-1185">Reference proteome</keyword>
<name>A0AA38MMA4_9CUCU</name>
<dbReference type="Proteomes" id="UP001168821">
    <property type="component" value="Unassembled WGS sequence"/>
</dbReference>
<feature type="compositionally biased region" description="Basic and acidic residues" evidence="1">
    <location>
        <begin position="58"/>
        <end position="78"/>
    </location>
</feature>
<feature type="compositionally biased region" description="Basic and acidic residues" evidence="1">
    <location>
        <begin position="87"/>
        <end position="112"/>
    </location>
</feature>
<feature type="compositionally biased region" description="Basic and acidic residues" evidence="1">
    <location>
        <begin position="18"/>
        <end position="49"/>
    </location>
</feature>
<accession>A0AA38MMA4</accession>